<dbReference type="RefSeq" id="WP_203902063.1">
    <property type="nucleotide sequence ID" value="NZ_BOPF01000021.1"/>
</dbReference>
<evidence type="ECO:0000313" key="5">
    <source>
        <dbReference type="Proteomes" id="UP000619260"/>
    </source>
</evidence>
<keyword evidence="5" id="KW-1185">Reference proteome</keyword>
<accession>A0A8J3YNR9</accession>
<keyword evidence="2" id="KW-0812">Transmembrane</keyword>
<dbReference type="AlphaFoldDB" id="A0A8J3YNR9"/>
<feature type="domain" description="Bacterial Death-like" evidence="3">
    <location>
        <begin position="12"/>
        <end position="80"/>
    </location>
</feature>
<comment type="caution">
    <text evidence="4">The sequence shown here is derived from an EMBL/GenBank/DDBJ whole genome shotgun (WGS) entry which is preliminary data.</text>
</comment>
<evidence type="ECO:0000256" key="2">
    <source>
        <dbReference type="SAM" id="Phobius"/>
    </source>
</evidence>
<protein>
    <recommendedName>
        <fullName evidence="3">Bacterial Death-like domain-containing protein</fullName>
    </recommendedName>
</protein>
<evidence type="ECO:0000259" key="3">
    <source>
        <dbReference type="Pfam" id="PF20690"/>
    </source>
</evidence>
<dbReference type="Pfam" id="PF20690">
    <property type="entry name" value="bDLD3"/>
    <property type="match status" value="1"/>
</dbReference>
<organism evidence="4 5">
    <name type="scientific">Virgisporangium aliadipatigenens</name>
    <dbReference type="NCBI Taxonomy" id="741659"/>
    <lineage>
        <taxon>Bacteria</taxon>
        <taxon>Bacillati</taxon>
        <taxon>Actinomycetota</taxon>
        <taxon>Actinomycetes</taxon>
        <taxon>Micromonosporales</taxon>
        <taxon>Micromonosporaceae</taxon>
        <taxon>Virgisporangium</taxon>
    </lineage>
</organism>
<proteinExistence type="predicted"/>
<reference evidence="4" key="1">
    <citation type="submission" date="2021-01" db="EMBL/GenBank/DDBJ databases">
        <title>Whole genome shotgun sequence of Virgisporangium aliadipatigenens NBRC 105644.</title>
        <authorList>
            <person name="Komaki H."/>
            <person name="Tamura T."/>
        </authorList>
    </citation>
    <scope>NUCLEOTIDE SEQUENCE</scope>
    <source>
        <strain evidence="4">NBRC 105644</strain>
    </source>
</reference>
<name>A0A8J3YNR9_9ACTN</name>
<sequence length="152" mass="16699">MREPLPAPPPGARKLDFCRRLGGDWRDLADLIDIPAYERARFPAGDEPRAVWDWLERRDRLPELPGLLDRIDRTDLGDRLRPWRHAEPSIPPPRRRAGRIGLAVAVTALLAVGVAAALKVMTRDGDRATAAPSHSAVATPTAGPSDSSPRPR</sequence>
<evidence type="ECO:0000256" key="1">
    <source>
        <dbReference type="SAM" id="MobiDB-lite"/>
    </source>
</evidence>
<feature type="region of interest" description="Disordered" evidence="1">
    <location>
        <begin position="124"/>
        <end position="152"/>
    </location>
</feature>
<dbReference type="Proteomes" id="UP000619260">
    <property type="component" value="Unassembled WGS sequence"/>
</dbReference>
<gene>
    <name evidence="4" type="ORF">Val02_54720</name>
</gene>
<evidence type="ECO:0000313" key="4">
    <source>
        <dbReference type="EMBL" id="GIJ48586.1"/>
    </source>
</evidence>
<keyword evidence="2" id="KW-1133">Transmembrane helix</keyword>
<dbReference type="EMBL" id="BOPF01000021">
    <property type="protein sequence ID" value="GIJ48586.1"/>
    <property type="molecule type" value="Genomic_DNA"/>
</dbReference>
<keyword evidence="2" id="KW-0472">Membrane</keyword>
<feature type="transmembrane region" description="Helical" evidence="2">
    <location>
        <begin position="100"/>
        <end position="118"/>
    </location>
</feature>
<dbReference type="InterPro" id="IPR048915">
    <property type="entry name" value="bDLD3"/>
</dbReference>
<feature type="compositionally biased region" description="Polar residues" evidence="1">
    <location>
        <begin position="136"/>
        <end position="152"/>
    </location>
</feature>